<dbReference type="InterPro" id="IPR019885">
    <property type="entry name" value="Tscrpt_reg_HTH_AsnC-type_CS"/>
</dbReference>
<dbReference type="RefSeq" id="WP_123223971.1">
    <property type="nucleotide sequence ID" value="NZ_RJSF01000043.1"/>
</dbReference>
<dbReference type="PANTHER" id="PTHR18964:SF173">
    <property type="entry name" value="GLUCOKINASE"/>
    <property type="match status" value="1"/>
</dbReference>
<comment type="similarity">
    <text evidence="1">Belongs to the ROK (NagC/XylR) family.</text>
</comment>
<evidence type="ECO:0000313" key="3">
    <source>
        <dbReference type="Proteomes" id="UP000279994"/>
    </source>
</evidence>
<dbReference type="InterPro" id="IPR043129">
    <property type="entry name" value="ATPase_NBD"/>
</dbReference>
<dbReference type="InterPro" id="IPR000600">
    <property type="entry name" value="ROK"/>
</dbReference>
<dbReference type="InterPro" id="IPR036390">
    <property type="entry name" value="WH_DNA-bd_sf"/>
</dbReference>
<dbReference type="AlphaFoldDB" id="A0A3N0GKI3"/>
<dbReference type="EMBL" id="RJSF01000043">
    <property type="protein sequence ID" value="RNM12994.1"/>
    <property type="molecule type" value="Genomic_DNA"/>
</dbReference>
<protein>
    <submittedName>
        <fullName evidence="2">ROK family transcriptional regulator</fullName>
    </submittedName>
</protein>
<dbReference type="PANTHER" id="PTHR18964">
    <property type="entry name" value="ROK (REPRESSOR, ORF, KINASE) FAMILY"/>
    <property type="match status" value="1"/>
</dbReference>
<name>A0A3N0GKI3_9ACTN</name>
<comment type="caution">
    <text evidence="2">The sequence shown here is derived from an EMBL/GenBank/DDBJ whole genome shotgun (WGS) entry which is preliminary data.</text>
</comment>
<dbReference type="Gene3D" id="3.30.420.40">
    <property type="match status" value="2"/>
</dbReference>
<gene>
    <name evidence="2" type="ORF">EFL26_16305</name>
</gene>
<sequence>MSGRSAAPVPTAGDVLALIRRGEVSTRSEVARVTGLSRTAVTARLAALLGSGLVVEGEDAPSTGGRPPTQLRFNARAGVVLAGALGRSRTQFGLCDLEGEVLATAEFDHADGAVPDDLMPRLLDGFMKLLGDAGLEPKTVRGVGLSIPGTVDTDRGMSMSSPIMRGWDGVELAPYLESLGDVAIRVDNDARVLALSETRGHLQTHRDLVVVKASTGISCGIISEGRLLRGARGAAGELGHSKSPAARGRPCRCGETGCLEAVAGGWALVQDVAAAGRPVSHLRELVEQAAHGDADARARIRDSGRRVGEVLAAVVNVLNPRAVVIGGDMAPAYDTFVAGLRETLYADATEVASRDLEILPSTYGAQAGVVGCAQLVLNDVLSPSSLDRALASR</sequence>
<dbReference type="Gene3D" id="1.10.10.10">
    <property type="entry name" value="Winged helix-like DNA-binding domain superfamily/Winged helix DNA-binding domain"/>
    <property type="match status" value="1"/>
</dbReference>
<keyword evidence="3" id="KW-1185">Reference proteome</keyword>
<reference evidence="2 3" key="1">
    <citation type="submission" date="2018-11" db="EMBL/GenBank/DDBJ databases">
        <authorList>
            <person name="Li F."/>
        </authorList>
    </citation>
    <scope>NUCLEOTIDE SEQUENCE [LARGE SCALE GENOMIC DNA]</scope>
    <source>
        <strain evidence="2 3">Gsoil 818</strain>
    </source>
</reference>
<dbReference type="Pfam" id="PF00480">
    <property type="entry name" value="ROK"/>
    <property type="match status" value="1"/>
</dbReference>
<dbReference type="Proteomes" id="UP000279994">
    <property type="component" value="Unassembled WGS sequence"/>
</dbReference>
<dbReference type="PROSITE" id="PS00519">
    <property type="entry name" value="HTH_ASNC_1"/>
    <property type="match status" value="1"/>
</dbReference>
<dbReference type="InterPro" id="IPR036388">
    <property type="entry name" value="WH-like_DNA-bd_sf"/>
</dbReference>
<dbReference type="SUPFAM" id="SSF53067">
    <property type="entry name" value="Actin-like ATPase domain"/>
    <property type="match status" value="1"/>
</dbReference>
<dbReference type="SUPFAM" id="SSF46785">
    <property type="entry name" value="Winged helix' DNA-binding domain"/>
    <property type="match status" value="1"/>
</dbReference>
<evidence type="ECO:0000256" key="1">
    <source>
        <dbReference type="ARBA" id="ARBA00006479"/>
    </source>
</evidence>
<dbReference type="OrthoDB" id="3189808at2"/>
<organism evidence="2 3">
    <name type="scientific">Nocardioides pocheonensis</name>
    <dbReference type="NCBI Taxonomy" id="661485"/>
    <lineage>
        <taxon>Bacteria</taxon>
        <taxon>Bacillati</taxon>
        <taxon>Actinomycetota</taxon>
        <taxon>Actinomycetes</taxon>
        <taxon>Propionibacteriales</taxon>
        <taxon>Nocardioidaceae</taxon>
        <taxon>Nocardioides</taxon>
    </lineage>
</organism>
<evidence type="ECO:0000313" key="2">
    <source>
        <dbReference type="EMBL" id="RNM12994.1"/>
    </source>
</evidence>
<proteinExistence type="inferred from homology"/>
<accession>A0A3N0GKI3</accession>